<accession>A0A5Q2MGQ4</accession>
<dbReference type="KEGG" id="aef:GEV26_05640"/>
<dbReference type="Proteomes" id="UP000392064">
    <property type="component" value="Chromosome"/>
</dbReference>
<dbReference type="AlphaFoldDB" id="A0A5Q2MGQ4"/>
<evidence type="ECO:0000313" key="2">
    <source>
        <dbReference type="Proteomes" id="UP000392064"/>
    </source>
</evidence>
<proteinExistence type="predicted"/>
<organism evidence="1 2">
    <name type="scientific">Aeromicrobium yanjiei</name>
    <dbReference type="NCBI Taxonomy" id="2662028"/>
    <lineage>
        <taxon>Bacteria</taxon>
        <taxon>Bacillati</taxon>
        <taxon>Actinomycetota</taxon>
        <taxon>Actinomycetes</taxon>
        <taxon>Propionibacteriales</taxon>
        <taxon>Nocardioidaceae</taxon>
        <taxon>Aeromicrobium</taxon>
    </lineage>
</organism>
<protein>
    <submittedName>
        <fullName evidence="1">Uncharacterized protein</fullName>
    </submittedName>
</protein>
<dbReference type="RefSeq" id="WP_153652154.1">
    <property type="nucleotide sequence ID" value="NZ_CP045737.1"/>
</dbReference>
<keyword evidence="2" id="KW-1185">Reference proteome</keyword>
<dbReference type="EMBL" id="CP045737">
    <property type="protein sequence ID" value="QGG40883.1"/>
    <property type="molecule type" value="Genomic_DNA"/>
</dbReference>
<sequence>MSSISENSDGHIVVEGDERSLTIGPYEVVLDDGTTIAHESRGGSLASVWATQLDRISVEVMHLGDGPEGGELVTSLAAVSEDGAVLASYVLVGALWTDEVPGTVPPSWPVAVDLALGLVGDGTVLLAPDIAKDDLETLHQRLLGALHG</sequence>
<evidence type="ECO:0000313" key="1">
    <source>
        <dbReference type="EMBL" id="QGG40883.1"/>
    </source>
</evidence>
<name>A0A5Q2MGQ4_9ACTN</name>
<reference evidence="1 2" key="1">
    <citation type="submission" date="2019-11" db="EMBL/GenBank/DDBJ databases">
        <authorList>
            <person name="Li J."/>
        </authorList>
    </citation>
    <scope>NUCLEOTIDE SEQUENCE [LARGE SCALE GENOMIC DNA]</scope>
    <source>
        <strain evidence="1 2">MF47</strain>
    </source>
</reference>
<gene>
    <name evidence="1" type="ORF">GEV26_05640</name>
</gene>